<proteinExistence type="predicted"/>
<dbReference type="InterPro" id="IPR035895">
    <property type="entry name" value="HPr-like_sf"/>
</dbReference>
<sequence>MPQRTTTIANPTGLHARPAALFAKTAGASGHSITIARDGEAPIDASSILMIMGLGLAHGDAVTLVGDEGADAILDQLVELLESDLDSVPA</sequence>
<dbReference type="InterPro" id="IPR001020">
    <property type="entry name" value="PTS_HPr_His_P_site"/>
</dbReference>
<dbReference type="CDD" id="cd00367">
    <property type="entry name" value="PTS-HPr_like"/>
    <property type="match status" value="1"/>
</dbReference>
<name>A0AA96FFP9_9MICO</name>
<protein>
    <recommendedName>
        <fullName evidence="3">Phosphocarrier protein HPr</fullName>
    </recommendedName>
</protein>
<keyword evidence="5" id="KW-0598">Phosphotransferase system</keyword>
<dbReference type="PROSITE" id="PS00369">
    <property type="entry name" value="PTS_HPR_HIS"/>
    <property type="match status" value="1"/>
</dbReference>
<dbReference type="RefSeq" id="WP_313545116.1">
    <property type="nucleotide sequence ID" value="NZ_CP134880.1"/>
</dbReference>
<evidence type="ECO:0000259" key="6">
    <source>
        <dbReference type="PROSITE" id="PS51350"/>
    </source>
</evidence>
<reference evidence="7" key="1">
    <citation type="submission" date="2023-09" db="EMBL/GenBank/DDBJ databases">
        <title>Demequina sp. a novel bacteria isolated from Capsicum annuum.</title>
        <authorList>
            <person name="Humaira Z."/>
            <person name="Lee J."/>
            <person name="Cho D."/>
        </authorList>
    </citation>
    <scope>NUCLEOTIDE SEQUENCE</scope>
    <source>
        <strain evidence="7">PMTSA13</strain>
    </source>
</reference>
<dbReference type="Gene3D" id="3.30.1340.10">
    <property type="entry name" value="HPr-like"/>
    <property type="match status" value="1"/>
</dbReference>
<evidence type="ECO:0000256" key="4">
    <source>
        <dbReference type="ARBA" id="ARBA00022490"/>
    </source>
</evidence>
<dbReference type="PROSITE" id="PS51350">
    <property type="entry name" value="PTS_HPR_DOM"/>
    <property type="match status" value="1"/>
</dbReference>
<dbReference type="KEGG" id="dcp:RN607_06340"/>
<evidence type="ECO:0000256" key="2">
    <source>
        <dbReference type="ARBA" id="ARBA00004496"/>
    </source>
</evidence>
<dbReference type="InterPro" id="IPR050399">
    <property type="entry name" value="HPr"/>
</dbReference>
<dbReference type="Proteomes" id="UP001303408">
    <property type="component" value="Chromosome"/>
</dbReference>
<evidence type="ECO:0000256" key="5">
    <source>
        <dbReference type="ARBA" id="ARBA00022683"/>
    </source>
</evidence>
<gene>
    <name evidence="7" type="ORF">RN607_06340</name>
</gene>
<dbReference type="PRINTS" id="PR00107">
    <property type="entry name" value="PHOSPHOCPHPR"/>
</dbReference>
<evidence type="ECO:0000256" key="3">
    <source>
        <dbReference type="ARBA" id="ARBA00020422"/>
    </source>
</evidence>
<evidence type="ECO:0000313" key="7">
    <source>
        <dbReference type="EMBL" id="WNM28624.1"/>
    </source>
</evidence>
<dbReference type="PANTHER" id="PTHR33705">
    <property type="entry name" value="PHOSPHOCARRIER PROTEIN HPR"/>
    <property type="match status" value="1"/>
</dbReference>
<evidence type="ECO:0000256" key="1">
    <source>
        <dbReference type="ARBA" id="ARBA00003681"/>
    </source>
</evidence>
<dbReference type="NCBIfam" id="TIGR01003">
    <property type="entry name" value="PTS_HPr_family"/>
    <property type="match status" value="1"/>
</dbReference>
<feature type="domain" description="HPr" evidence="6">
    <location>
        <begin position="1"/>
        <end position="88"/>
    </location>
</feature>
<dbReference type="PANTHER" id="PTHR33705:SF2">
    <property type="entry name" value="PHOSPHOCARRIER PROTEIN NPR"/>
    <property type="match status" value="1"/>
</dbReference>
<dbReference type="GO" id="GO:0005737">
    <property type="term" value="C:cytoplasm"/>
    <property type="evidence" value="ECO:0007669"/>
    <property type="project" value="UniProtKB-SubCell"/>
</dbReference>
<dbReference type="EMBL" id="CP134880">
    <property type="protein sequence ID" value="WNM28624.1"/>
    <property type="molecule type" value="Genomic_DNA"/>
</dbReference>
<dbReference type="GO" id="GO:0009401">
    <property type="term" value="P:phosphoenolpyruvate-dependent sugar phosphotransferase system"/>
    <property type="evidence" value="ECO:0007669"/>
    <property type="project" value="UniProtKB-KW"/>
</dbReference>
<comment type="function">
    <text evidence="1">General (non sugar-specific) component of the phosphoenolpyruvate-dependent sugar phosphotransferase system (sugar PTS). This major carbohydrate active-transport system catalyzes the phosphorylation of incoming sugar substrates concomitantly with their translocation across the cell membrane. The phosphoryl group from phosphoenolpyruvate (PEP) is transferred to the phosphoryl carrier protein HPr by enzyme I. Phospho-HPr then transfers it to the PTS EIIA domain.</text>
</comment>
<dbReference type="Pfam" id="PF00381">
    <property type="entry name" value="PTS-HPr"/>
    <property type="match status" value="1"/>
</dbReference>
<comment type="subcellular location">
    <subcellularLocation>
        <location evidence="2">Cytoplasm</location>
    </subcellularLocation>
</comment>
<keyword evidence="4" id="KW-0963">Cytoplasm</keyword>
<dbReference type="AlphaFoldDB" id="A0AA96FFP9"/>
<accession>A0AA96FFP9</accession>
<dbReference type="InterPro" id="IPR000032">
    <property type="entry name" value="HPr-like"/>
</dbReference>
<dbReference type="SUPFAM" id="SSF55594">
    <property type="entry name" value="HPr-like"/>
    <property type="match status" value="1"/>
</dbReference>
<organism evidence="7">
    <name type="scientific">Demequina capsici</name>
    <dbReference type="NCBI Taxonomy" id="3075620"/>
    <lineage>
        <taxon>Bacteria</taxon>
        <taxon>Bacillati</taxon>
        <taxon>Actinomycetota</taxon>
        <taxon>Actinomycetes</taxon>
        <taxon>Micrococcales</taxon>
        <taxon>Demequinaceae</taxon>
        <taxon>Demequina</taxon>
    </lineage>
</organism>